<reference evidence="3 4" key="1">
    <citation type="submission" date="2016-10" db="EMBL/GenBank/DDBJ databases">
        <authorList>
            <person name="de Groot N.N."/>
        </authorList>
    </citation>
    <scope>NUCLEOTIDE SEQUENCE [LARGE SCALE GENOMIC DNA]</scope>
    <source>
        <strain evidence="3 4">DSM 9179</strain>
    </source>
</reference>
<dbReference type="STRING" id="99656.SAMN05421659_101325"/>
<sequence length="484" mass="57004">MAISKILYMKDCGRNFPGKHLKVAIEYISVPDKTQNGKFVAGLNCQPDAAYEQMKQTKIKFGKTDKRQGYHLIISFEEGEVDADTAFEIIGKIAKEYLGEEYEAVYAVHDNTEHIHGHICFNSVSFKTGKKYRYEKGDWARDIQPITNRLCEAYGLSTIELSEDKAKSNDHYKEWNDFRDGKFVWGDMIKRDLDACIMQAPTFDSFLELLADKGYEIKQGKYFAIRPPGMYRFKRCKSLGEDYTEERIRERVLSESLSDYRPLRKGEQPRIVTYKIKRLKRAKMSALQKRYFAKLYRIGQLKKKPYSQAWKYKDDIRKMHKLQEQYLFLSRHDIRNIADLAMTTESLTAKKAEVSKEKSRVFKARAKCNSLFQTLDEMQELKECENSYQSGDNFFEEEHQQWTNLFNKLLKEGYKVEEVEVLKEHYRNEIALVRDKEKAAFKELNLAKSIMNEILHDSEERKKEEEIKKTQTQNSKSKQQQPIH</sequence>
<evidence type="ECO:0000313" key="3">
    <source>
        <dbReference type="EMBL" id="SEV85022.1"/>
    </source>
</evidence>
<name>A0A1I0M9N6_9FIRM</name>
<evidence type="ECO:0000313" key="4">
    <source>
        <dbReference type="Proteomes" id="UP000199701"/>
    </source>
</evidence>
<keyword evidence="4" id="KW-1185">Reference proteome</keyword>
<gene>
    <name evidence="3" type="ORF">SAMN05421659_101325</name>
</gene>
<evidence type="ECO:0000259" key="2">
    <source>
        <dbReference type="Pfam" id="PF03432"/>
    </source>
</evidence>
<organism evidence="3 4">
    <name type="scientific">[Clostridium] fimetarium</name>
    <dbReference type="NCBI Taxonomy" id="99656"/>
    <lineage>
        <taxon>Bacteria</taxon>
        <taxon>Bacillati</taxon>
        <taxon>Bacillota</taxon>
        <taxon>Clostridia</taxon>
        <taxon>Lachnospirales</taxon>
        <taxon>Lachnospiraceae</taxon>
    </lineage>
</organism>
<dbReference type="Pfam" id="PF03432">
    <property type="entry name" value="Relaxase"/>
    <property type="match status" value="1"/>
</dbReference>
<feature type="compositionally biased region" description="Basic and acidic residues" evidence="1">
    <location>
        <begin position="454"/>
        <end position="469"/>
    </location>
</feature>
<feature type="domain" description="MobA/VirD2-like nuclease" evidence="2">
    <location>
        <begin position="27"/>
        <end position="156"/>
    </location>
</feature>
<dbReference type="Proteomes" id="UP000199701">
    <property type="component" value="Unassembled WGS sequence"/>
</dbReference>
<dbReference type="InterPro" id="IPR005094">
    <property type="entry name" value="Endonuclease_MobA/VirD2"/>
</dbReference>
<dbReference type="EMBL" id="FOJI01000001">
    <property type="protein sequence ID" value="SEV85022.1"/>
    <property type="molecule type" value="Genomic_DNA"/>
</dbReference>
<proteinExistence type="predicted"/>
<evidence type="ECO:0000256" key="1">
    <source>
        <dbReference type="SAM" id="MobiDB-lite"/>
    </source>
</evidence>
<feature type="region of interest" description="Disordered" evidence="1">
    <location>
        <begin position="454"/>
        <end position="484"/>
    </location>
</feature>
<accession>A0A1I0M9N6</accession>
<dbReference type="RefSeq" id="WP_092449890.1">
    <property type="nucleotide sequence ID" value="NZ_FOJI01000001.1"/>
</dbReference>
<feature type="compositionally biased region" description="Low complexity" evidence="1">
    <location>
        <begin position="470"/>
        <end position="484"/>
    </location>
</feature>
<dbReference type="AlphaFoldDB" id="A0A1I0M9N6"/>
<dbReference type="OrthoDB" id="9762440at2"/>
<protein>
    <submittedName>
        <fullName evidence="3">Relaxase/Mobilisation nuclease domain-containing protein</fullName>
    </submittedName>
</protein>